<dbReference type="InterPro" id="IPR050126">
    <property type="entry name" value="Ap4A_hydrolase"/>
</dbReference>
<proteinExistence type="predicted"/>
<keyword evidence="3" id="KW-1185">Reference proteome</keyword>
<evidence type="ECO:0000313" key="2">
    <source>
        <dbReference type="EMBL" id="GAA4348417.1"/>
    </source>
</evidence>
<sequence length="231" mass="26434">METYVLGDIHGGVRALEQVLESSPFRPGIDRLIQLGDVSDGWPDTPACVERLLSIPNSIWLQGNHDWWTAEWLATAAPLAHINLSWYAQGGKATYEAYQQLASQERRRHFREFFQRQQPYFVDEANNLYVHAGYNPDRPIEVQDPYDLIWTRRLWREQLAAKTYGECFIGHTPTWPASSTPVQQGNVWNLDQGAAYGGPLTMMNVRTKEYVQSDAVRELYPGVKGRSAELH</sequence>
<dbReference type="Gene3D" id="3.60.21.10">
    <property type="match status" value="1"/>
</dbReference>
<dbReference type="PANTHER" id="PTHR42850:SF4">
    <property type="entry name" value="ZINC-DEPENDENT ENDOPOLYPHOSPHATASE"/>
    <property type="match status" value="1"/>
</dbReference>
<feature type="domain" description="Calcineurin-like phosphoesterase" evidence="1">
    <location>
        <begin position="3"/>
        <end position="175"/>
    </location>
</feature>
<reference evidence="3" key="1">
    <citation type="journal article" date="2019" name="Int. J. Syst. Evol. Microbiol.">
        <title>The Global Catalogue of Microorganisms (GCM) 10K type strain sequencing project: providing services to taxonomists for standard genome sequencing and annotation.</title>
        <authorList>
            <consortium name="The Broad Institute Genomics Platform"/>
            <consortium name="The Broad Institute Genome Sequencing Center for Infectious Disease"/>
            <person name="Wu L."/>
            <person name="Ma J."/>
        </authorList>
    </citation>
    <scope>NUCLEOTIDE SEQUENCE [LARGE SCALE GENOMIC DNA]</scope>
    <source>
        <strain evidence="3">JCM 17923</strain>
    </source>
</reference>
<name>A0ABP8HZT7_9BACT</name>
<dbReference type="RefSeq" id="WP_345233375.1">
    <property type="nucleotide sequence ID" value="NZ_BAABGZ010000008.1"/>
</dbReference>
<dbReference type="SUPFAM" id="SSF56300">
    <property type="entry name" value="Metallo-dependent phosphatases"/>
    <property type="match status" value="1"/>
</dbReference>
<dbReference type="Proteomes" id="UP001501153">
    <property type="component" value="Unassembled WGS sequence"/>
</dbReference>
<comment type="caution">
    <text evidence="2">The sequence shown here is derived from an EMBL/GenBank/DDBJ whole genome shotgun (WGS) entry which is preliminary data.</text>
</comment>
<dbReference type="EMBL" id="BAABGZ010000008">
    <property type="protein sequence ID" value="GAA4348417.1"/>
    <property type="molecule type" value="Genomic_DNA"/>
</dbReference>
<dbReference type="InterPro" id="IPR029052">
    <property type="entry name" value="Metallo-depent_PP-like"/>
</dbReference>
<dbReference type="Pfam" id="PF00149">
    <property type="entry name" value="Metallophos"/>
    <property type="match status" value="1"/>
</dbReference>
<dbReference type="PANTHER" id="PTHR42850">
    <property type="entry name" value="METALLOPHOSPHOESTERASE"/>
    <property type="match status" value="1"/>
</dbReference>
<dbReference type="InterPro" id="IPR004843">
    <property type="entry name" value="Calcineurin-like_PHP"/>
</dbReference>
<protein>
    <submittedName>
        <fullName evidence="2">Metallophosphoesterase family protein</fullName>
    </submittedName>
</protein>
<gene>
    <name evidence="2" type="ORF">GCM10023185_04330</name>
</gene>
<evidence type="ECO:0000259" key="1">
    <source>
        <dbReference type="Pfam" id="PF00149"/>
    </source>
</evidence>
<evidence type="ECO:0000313" key="3">
    <source>
        <dbReference type="Proteomes" id="UP001501153"/>
    </source>
</evidence>
<organism evidence="2 3">
    <name type="scientific">Hymenobacter saemangeumensis</name>
    <dbReference type="NCBI Taxonomy" id="1084522"/>
    <lineage>
        <taxon>Bacteria</taxon>
        <taxon>Pseudomonadati</taxon>
        <taxon>Bacteroidota</taxon>
        <taxon>Cytophagia</taxon>
        <taxon>Cytophagales</taxon>
        <taxon>Hymenobacteraceae</taxon>
        <taxon>Hymenobacter</taxon>
    </lineage>
</organism>
<accession>A0ABP8HZT7</accession>